<name>A0A923KFZ5_9FLAO</name>
<dbReference type="InterPro" id="IPR029069">
    <property type="entry name" value="HotDog_dom_sf"/>
</dbReference>
<keyword evidence="2" id="KW-1185">Reference proteome</keyword>
<gene>
    <name evidence="1" type="ORF">H7U19_02165</name>
</gene>
<dbReference type="InterPro" id="IPR016776">
    <property type="entry name" value="ApeP-like_dehydratase"/>
</dbReference>
<proteinExistence type="predicted"/>
<dbReference type="RefSeq" id="WP_186558194.1">
    <property type="nucleotide sequence ID" value="NZ_JACNMF010000001.1"/>
</dbReference>
<sequence length="141" mass="15608">MLPISNIEHLIPQKVPFVMVDTLAEFSKEHVVSNYTIPEHNLFINNGKLLAPGVIENMAQTVALHTGYDYFLRNEKAPTGYIGSIKKVEIIALPNLNDVITTKAAVLHEFMGVTMVKVEVLNSENEMLAFGEMKTVIAPDA</sequence>
<evidence type="ECO:0000313" key="1">
    <source>
        <dbReference type="EMBL" id="MBC3757191.1"/>
    </source>
</evidence>
<dbReference type="Pfam" id="PF22817">
    <property type="entry name" value="ApeP-like"/>
    <property type="match status" value="1"/>
</dbReference>
<organism evidence="1 2">
    <name type="scientific">Hyunsoonleella aquatilis</name>
    <dbReference type="NCBI Taxonomy" id="2762758"/>
    <lineage>
        <taxon>Bacteria</taxon>
        <taxon>Pseudomonadati</taxon>
        <taxon>Bacteroidota</taxon>
        <taxon>Flavobacteriia</taxon>
        <taxon>Flavobacteriales</taxon>
        <taxon>Flavobacteriaceae</taxon>
    </lineage>
</organism>
<dbReference type="Gene3D" id="3.10.129.10">
    <property type="entry name" value="Hotdog Thioesterase"/>
    <property type="match status" value="1"/>
</dbReference>
<dbReference type="AlphaFoldDB" id="A0A923KFZ5"/>
<comment type="caution">
    <text evidence="1">The sequence shown here is derived from an EMBL/GenBank/DDBJ whole genome shotgun (WGS) entry which is preliminary data.</text>
</comment>
<reference evidence="1" key="1">
    <citation type="submission" date="2020-08" db="EMBL/GenBank/DDBJ databases">
        <title>Hyunsoonleella sp. strain SJ7 genome sequencing and assembly.</title>
        <authorList>
            <person name="Kim I."/>
        </authorList>
    </citation>
    <scope>NUCLEOTIDE SEQUENCE</scope>
    <source>
        <strain evidence="1">SJ7</strain>
    </source>
</reference>
<evidence type="ECO:0008006" key="3">
    <source>
        <dbReference type="Google" id="ProtNLM"/>
    </source>
</evidence>
<dbReference type="Proteomes" id="UP000656244">
    <property type="component" value="Unassembled WGS sequence"/>
</dbReference>
<accession>A0A923KFZ5</accession>
<dbReference type="SUPFAM" id="SSF54637">
    <property type="entry name" value="Thioesterase/thiol ester dehydrase-isomerase"/>
    <property type="match status" value="1"/>
</dbReference>
<dbReference type="EMBL" id="JACNMF010000001">
    <property type="protein sequence ID" value="MBC3757191.1"/>
    <property type="molecule type" value="Genomic_DNA"/>
</dbReference>
<protein>
    <recommendedName>
        <fullName evidence="3">3-hydroxymyristoyl/3-hydroxydecanoyl-(Acyl carrier protein) dehydratase</fullName>
    </recommendedName>
</protein>
<evidence type="ECO:0000313" key="2">
    <source>
        <dbReference type="Proteomes" id="UP000656244"/>
    </source>
</evidence>